<evidence type="ECO:0000313" key="2">
    <source>
        <dbReference type="Proteomes" id="UP001595715"/>
    </source>
</evidence>
<organism evidence="1 2">
    <name type="scientific">Paenibacillus xanthanilyticus</name>
    <dbReference type="NCBI Taxonomy" id="1783531"/>
    <lineage>
        <taxon>Bacteria</taxon>
        <taxon>Bacillati</taxon>
        <taxon>Bacillota</taxon>
        <taxon>Bacilli</taxon>
        <taxon>Bacillales</taxon>
        <taxon>Paenibacillaceae</taxon>
        <taxon>Paenibacillus</taxon>
    </lineage>
</organism>
<proteinExistence type="predicted"/>
<gene>
    <name evidence="1" type="ORF">ACFOZ8_04270</name>
</gene>
<dbReference type="InterPro" id="IPR019644">
    <property type="entry name" value="DUF2508"/>
</dbReference>
<dbReference type="RefSeq" id="WP_377717564.1">
    <property type="nucleotide sequence ID" value="NZ_JBHSAM010000013.1"/>
</dbReference>
<evidence type="ECO:0000313" key="1">
    <source>
        <dbReference type="EMBL" id="MFC4098866.1"/>
    </source>
</evidence>
<comment type="caution">
    <text evidence="1">The sequence shown here is derived from an EMBL/GenBank/DDBJ whole genome shotgun (WGS) entry which is preliminary data.</text>
</comment>
<name>A0ABV8JYL8_9BACL</name>
<protein>
    <submittedName>
        <fullName evidence="1">DUF2508 family protein</fullName>
    </submittedName>
</protein>
<dbReference type="Pfam" id="PF10704">
    <property type="entry name" value="DUF2508"/>
    <property type="match status" value="1"/>
</dbReference>
<keyword evidence="2" id="KW-1185">Reference proteome</keyword>
<dbReference type="Proteomes" id="UP001595715">
    <property type="component" value="Unassembled WGS sequence"/>
</dbReference>
<accession>A0ABV8JYL8</accession>
<reference evidence="2" key="1">
    <citation type="journal article" date="2019" name="Int. J. Syst. Evol. Microbiol.">
        <title>The Global Catalogue of Microorganisms (GCM) 10K type strain sequencing project: providing services to taxonomists for standard genome sequencing and annotation.</title>
        <authorList>
            <consortium name="The Broad Institute Genomics Platform"/>
            <consortium name="The Broad Institute Genome Sequencing Center for Infectious Disease"/>
            <person name="Wu L."/>
            <person name="Ma J."/>
        </authorList>
    </citation>
    <scope>NUCLEOTIDE SEQUENCE [LARGE SCALE GENOMIC DNA]</scope>
    <source>
        <strain evidence="2">IBRC-M 10987</strain>
    </source>
</reference>
<sequence length="93" mass="10424">MESGLGLNKAKPILGSGKPADANLEMLALKEEIGMAKQDWDNALRHFEYALGKDQIDYAIFAIEAAEKRYEMLLRKAKALNAHWPQWHGGEAK</sequence>
<dbReference type="EMBL" id="JBHSAM010000013">
    <property type="protein sequence ID" value="MFC4098866.1"/>
    <property type="molecule type" value="Genomic_DNA"/>
</dbReference>